<dbReference type="AlphaFoldDB" id="A0A0U3F620"/>
<dbReference type="Proteomes" id="UP000065473">
    <property type="component" value="Chromosome"/>
</dbReference>
<evidence type="ECO:0000256" key="1">
    <source>
        <dbReference type="ARBA" id="ARBA00005017"/>
    </source>
</evidence>
<evidence type="ECO:0000256" key="3">
    <source>
        <dbReference type="ARBA" id="ARBA00022679"/>
    </source>
</evidence>
<accession>A0A0U3F620</accession>
<dbReference type="EC" id="2.7.4.2" evidence="2"/>
<comment type="pathway">
    <text evidence="1">Isoprenoid biosynthesis; isopentenyl diphosphate biosynthesis via mevalonate pathway; isopentenyl diphosphate from (R)-mevalonate: step 2/3.</text>
</comment>
<dbReference type="EMBL" id="CP013695">
    <property type="protein sequence ID" value="ALU31265.1"/>
    <property type="molecule type" value="Genomic_DNA"/>
</dbReference>
<protein>
    <recommendedName>
        <fullName evidence="2">phosphomevalonate kinase</fullName>
        <ecNumber evidence="2">2.7.4.2</ecNumber>
    </recommendedName>
</protein>
<dbReference type="OrthoDB" id="36273at2157"/>
<keyword evidence="6" id="KW-0067">ATP-binding</keyword>
<dbReference type="RefSeq" id="WP_015385582.1">
    <property type="nucleotide sequence ID" value="NZ_BHWZ01000003.1"/>
</dbReference>
<keyword evidence="5 8" id="KW-0418">Kinase</keyword>
<dbReference type="PANTHER" id="PTHR31814">
    <property type="match status" value="1"/>
</dbReference>
<evidence type="ECO:0000256" key="4">
    <source>
        <dbReference type="ARBA" id="ARBA00022741"/>
    </source>
</evidence>
<dbReference type="InterPro" id="IPR036554">
    <property type="entry name" value="GHMP_kinase_C_sf"/>
</dbReference>
<evidence type="ECO:0000313" key="9">
    <source>
        <dbReference type="EMBL" id="ALU31265.1"/>
    </source>
</evidence>
<evidence type="ECO:0000256" key="5">
    <source>
        <dbReference type="ARBA" id="ARBA00022777"/>
    </source>
</evidence>
<reference evidence="10 11" key="1">
    <citation type="submission" date="2015-12" db="EMBL/GenBank/DDBJ databases">
        <title>A stable core within a dynamic pangenome in Sulfolobus acidocaldarius.</title>
        <authorList>
            <person name="Anderson R."/>
            <person name="Kouris A."/>
            <person name="Seward C."/>
            <person name="Campbell K."/>
            <person name="Whitaker R."/>
        </authorList>
    </citation>
    <scope>NUCLEOTIDE SEQUENCE [LARGE SCALE GENOMIC DNA]</scope>
    <source>
        <strain evidence="8 11">GG12-C01-09</strain>
        <strain evidence="9 10">NG05B_CO5_07</strain>
    </source>
</reference>
<dbReference type="STRING" id="1435377.SUSAZ_05935"/>
<dbReference type="EMBL" id="CP013694">
    <property type="protein sequence ID" value="ALU28554.1"/>
    <property type="molecule type" value="Genomic_DNA"/>
</dbReference>
<dbReference type="GO" id="GO:0004631">
    <property type="term" value="F:phosphomevalonate kinase activity"/>
    <property type="evidence" value="ECO:0007669"/>
    <property type="project" value="UniProtKB-EC"/>
</dbReference>
<evidence type="ECO:0000256" key="2">
    <source>
        <dbReference type="ARBA" id="ARBA00012958"/>
    </source>
</evidence>
<evidence type="ECO:0000256" key="6">
    <source>
        <dbReference type="ARBA" id="ARBA00022840"/>
    </source>
</evidence>
<keyword evidence="3" id="KW-0808">Transferase</keyword>
<dbReference type="GeneID" id="14551748"/>
<dbReference type="GO" id="GO:0019287">
    <property type="term" value="P:isopentenyl diphosphate biosynthetic process, mevalonate pathway"/>
    <property type="evidence" value="ECO:0007669"/>
    <property type="project" value="TreeGrafter"/>
</dbReference>
<dbReference type="InterPro" id="IPR035102">
    <property type="entry name" value="Phosphomevalonate_kinase"/>
</dbReference>
<dbReference type="InterPro" id="IPR053661">
    <property type="entry name" value="GHMP_kinase"/>
</dbReference>
<evidence type="ECO:0000313" key="8">
    <source>
        <dbReference type="EMBL" id="ALU28554.1"/>
    </source>
</evidence>
<proteinExistence type="predicted"/>
<sequence>MVKKIKKVVASAPGKVLWIGSYSVVFGGISHSIAINKRVRAECEYSPSDDSLFETSYGVFKGKGNSLIESVISQFPNLPKVHVKLINDKDFLLEGRKTGLGSSSASTVALTACLYALVNENVDLNEIHKISQVANYQRQRGIGSGFDIATAVYGSIVYKRFTDIQNLDTYIEPLRLGDKYQMALAFIGESYDTVNSVAKFVEKRDLEQFKQMMKYIDAENSFAIKLLKDNKLEQAVEHLKLSRLMLEQLAENVVGVKIENEKTIELRRIAEKYDALIAMSPGAGGESVFAIGYDLSRVIEEWKKIKGIYVINLKEDEGLKVET</sequence>
<dbReference type="PaxDb" id="1435377-SUSAZ_05935"/>
<dbReference type="GO" id="GO:0010142">
    <property type="term" value="P:farnesyl diphosphate biosynthetic process, mevalonate pathway"/>
    <property type="evidence" value="ECO:0007669"/>
    <property type="project" value="TreeGrafter"/>
</dbReference>
<dbReference type="Gene3D" id="3.30.70.890">
    <property type="entry name" value="GHMP kinase, C-terminal domain"/>
    <property type="match status" value="1"/>
</dbReference>
<dbReference type="InterPro" id="IPR014721">
    <property type="entry name" value="Ribsml_uS5_D2-typ_fold_subgr"/>
</dbReference>
<evidence type="ECO:0000259" key="7">
    <source>
        <dbReference type="Pfam" id="PF00288"/>
    </source>
</evidence>
<dbReference type="InterPro" id="IPR006204">
    <property type="entry name" value="GHMP_kinase_N_dom"/>
</dbReference>
<dbReference type="Proteomes" id="UP000060043">
    <property type="component" value="Chromosome"/>
</dbReference>
<dbReference type="Pfam" id="PF00288">
    <property type="entry name" value="GHMP_kinases_N"/>
    <property type="match status" value="1"/>
</dbReference>
<gene>
    <name evidence="8" type="ORF">ATY89_00280</name>
    <name evidence="9" type="ORF">ATZ20_03325</name>
</gene>
<dbReference type="GO" id="GO:0005524">
    <property type="term" value="F:ATP binding"/>
    <property type="evidence" value="ECO:0007669"/>
    <property type="project" value="UniProtKB-KW"/>
</dbReference>
<dbReference type="SUPFAM" id="SSF54211">
    <property type="entry name" value="Ribosomal protein S5 domain 2-like"/>
    <property type="match status" value="1"/>
</dbReference>
<organism evidence="8 11">
    <name type="scientific">Sulfolobus acidocaldarius</name>
    <dbReference type="NCBI Taxonomy" id="2285"/>
    <lineage>
        <taxon>Archaea</taxon>
        <taxon>Thermoproteota</taxon>
        <taxon>Thermoprotei</taxon>
        <taxon>Sulfolobales</taxon>
        <taxon>Sulfolobaceae</taxon>
        <taxon>Sulfolobus</taxon>
    </lineage>
</organism>
<keyword evidence="4" id="KW-0547">Nucleotide-binding</keyword>
<dbReference type="PANTHER" id="PTHR31814:SF2">
    <property type="entry name" value="PHOSPHOMEVALONATE KINASE"/>
    <property type="match status" value="1"/>
</dbReference>
<dbReference type="InterPro" id="IPR020568">
    <property type="entry name" value="Ribosomal_Su5_D2-typ_SF"/>
</dbReference>
<evidence type="ECO:0000313" key="11">
    <source>
        <dbReference type="Proteomes" id="UP000065473"/>
    </source>
</evidence>
<evidence type="ECO:0000313" key="10">
    <source>
        <dbReference type="Proteomes" id="UP000060043"/>
    </source>
</evidence>
<dbReference type="NCBIfam" id="NF040957">
    <property type="entry name" value="Arch_PMK"/>
    <property type="match status" value="1"/>
</dbReference>
<dbReference type="Gene3D" id="3.30.230.10">
    <property type="match status" value="1"/>
</dbReference>
<name>A0A0U3F620_9CREN</name>
<feature type="domain" description="GHMP kinase N-terminal" evidence="7">
    <location>
        <begin position="96"/>
        <end position="154"/>
    </location>
</feature>
<dbReference type="SUPFAM" id="SSF55060">
    <property type="entry name" value="GHMP Kinase, C-terminal domain"/>
    <property type="match status" value="1"/>
</dbReference>